<feature type="chain" id="PRO_5016097353" evidence="1">
    <location>
        <begin position="21"/>
        <end position="98"/>
    </location>
</feature>
<sequence length="98" mass="10994">MRAVVYSLFVLGLLWDSVRAENTIGGLKVAAAAWAGELPCRKWDCECTFKRQRGCCCANQELQEAEDQIFVRMMDLSLRVSQLGDSVLEVIGTLEHDQ</sequence>
<evidence type="ECO:0000313" key="2">
    <source>
        <dbReference type="EMBL" id="AWP05915.1"/>
    </source>
</evidence>
<accession>A0A2U9BP37</accession>
<keyword evidence="3" id="KW-1185">Reference proteome</keyword>
<name>A0A2U9BP37_SCOMX</name>
<reference evidence="2 3" key="1">
    <citation type="submission" date="2017-12" db="EMBL/GenBank/DDBJ databases">
        <title>Integrating genomic resources of turbot (Scophthalmus maximus) in depth evaluation of genetic and physical mapping variation across individuals.</title>
        <authorList>
            <person name="Martinez P."/>
        </authorList>
    </citation>
    <scope>NUCLEOTIDE SEQUENCE [LARGE SCALE GENOMIC DNA]</scope>
</reference>
<proteinExistence type="predicted"/>
<evidence type="ECO:0000313" key="3">
    <source>
        <dbReference type="Proteomes" id="UP000246464"/>
    </source>
</evidence>
<organism evidence="2 3">
    <name type="scientific">Scophthalmus maximus</name>
    <name type="common">Turbot</name>
    <name type="synonym">Psetta maxima</name>
    <dbReference type="NCBI Taxonomy" id="52904"/>
    <lineage>
        <taxon>Eukaryota</taxon>
        <taxon>Metazoa</taxon>
        <taxon>Chordata</taxon>
        <taxon>Craniata</taxon>
        <taxon>Vertebrata</taxon>
        <taxon>Euteleostomi</taxon>
        <taxon>Actinopterygii</taxon>
        <taxon>Neopterygii</taxon>
        <taxon>Teleostei</taxon>
        <taxon>Neoteleostei</taxon>
        <taxon>Acanthomorphata</taxon>
        <taxon>Carangaria</taxon>
        <taxon>Pleuronectiformes</taxon>
        <taxon>Pleuronectoidei</taxon>
        <taxon>Scophthalmidae</taxon>
        <taxon>Scophthalmus</taxon>
    </lineage>
</organism>
<feature type="signal peptide" evidence="1">
    <location>
        <begin position="1"/>
        <end position="20"/>
    </location>
</feature>
<dbReference type="EMBL" id="CP026250">
    <property type="protein sequence ID" value="AWP05915.1"/>
    <property type="molecule type" value="Genomic_DNA"/>
</dbReference>
<gene>
    <name evidence="2" type="ORF">SMAX5B_007381</name>
</gene>
<protein>
    <submittedName>
        <fullName evidence="2">Uncharacterized protein</fullName>
    </submittedName>
</protein>
<evidence type="ECO:0000256" key="1">
    <source>
        <dbReference type="SAM" id="SignalP"/>
    </source>
</evidence>
<keyword evidence="1" id="KW-0732">Signal</keyword>
<dbReference type="AlphaFoldDB" id="A0A2U9BP37"/>
<dbReference type="Proteomes" id="UP000246464">
    <property type="component" value="Chromosome 8"/>
</dbReference>